<evidence type="ECO:0000256" key="6">
    <source>
        <dbReference type="ARBA" id="ARBA00022723"/>
    </source>
</evidence>
<evidence type="ECO:0000259" key="13">
    <source>
        <dbReference type="Pfam" id="PF01435"/>
    </source>
</evidence>
<accession>A0A502DTM5</accession>
<name>A0A502DTM5_9BURK</name>
<keyword evidence="8" id="KW-0862">Zinc</keyword>
<evidence type="ECO:0000256" key="5">
    <source>
        <dbReference type="ARBA" id="ARBA00022692"/>
    </source>
</evidence>
<dbReference type="CDD" id="cd07328">
    <property type="entry name" value="M48_Ste24p_like"/>
    <property type="match status" value="1"/>
</dbReference>
<evidence type="ECO:0000256" key="11">
    <source>
        <dbReference type="ARBA" id="ARBA00023136"/>
    </source>
</evidence>
<evidence type="ECO:0000256" key="1">
    <source>
        <dbReference type="ARBA" id="ARBA00001947"/>
    </source>
</evidence>
<feature type="transmembrane region" description="Helical" evidence="12">
    <location>
        <begin position="154"/>
        <end position="173"/>
    </location>
</feature>
<sequence length="621" mass="69420">MNTENTLRKDLAKVIVLTLTWLFLIPAATLLFTHHALKTQDDTFFQRVEQRLAADTRLSPERKNELLGFYRAHPLSSACTATGADEQDFHDQVCETFSMHWQFHWAERAAQGALWLGAALLIAAAALGALAFVDRKLRYMSFVAGWRVMTVGSAIEVTLQSALVVWLSFWLTAYFWERYYIKLVGIAGFAAAAAVFYAVYTLFKKTPSNNEIEGELLSPTDAPRLWQRIETLAARVGTAPPDHVVAGIDTNFFVTEAPCTVQGTAIQGRTLFISVPLLRVLDTQEADAVLAHELAHLGGGDTQSSAMLGPKLQQFDQYTWEMRSGGLTIVAHFLLRLYRMVFSFALARDSREREYTADRVAAGLTAPHAIVQSLIKISAYSGYRNDVEQRLFAEDRRHGTSLGIAGFVAEGLRPYAQSEAFITTMRSAGTPHPYDSHPPLTERMRNVGHLVDEQTYGAIVMAEPGSSWVEEMPTANAIEERLWSQYEQQFSEAHERSLAYRYVPSNEEETAVVLRYFPDASFELKDGGHIEVSYRGIHSSADGQPIPWDEVKSLSFNDGNFGNTLVVTHFDKGVLLSRTTKIKLRGLGKQEAGFKEAVSQYWHRHQVMRAQEAAHIGTSDE</sequence>
<keyword evidence="6" id="KW-0479">Metal-binding</keyword>
<dbReference type="GO" id="GO:0046872">
    <property type="term" value="F:metal ion binding"/>
    <property type="evidence" value="ECO:0007669"/>
    <property type="project" value="UniProtKB-KW"/>
</dbReference>
<evidence type="ECO:0000256" key="3">
    <source>
        <dbReference type="ARBA" id="ARBA00022475"/>
    </source>
</evidence>
<organism evidence="14 15">
    <name type="scientific">Variovorax guangxiensis</name>
    <dbReference type="NCBI Taxonomy" id="1775474"/>
    <lineage>
        <taxon>Bacteria</taxon>
        <taxon>Pseudomonadati</taxon>
        <taxon>Pseudomonadota</taxon>
        <taxon>Betaproteobacteria</taxon>
        <taxon>Burkholderiales</taxon>
        <taxon>Comamonadaceae</taxon>
        <taxon>Variovorax</taxon>
    </lineage>
</organism>
<dbReference type="GO" id="GO:0005886">
    <property type="term" value="C:plasma membrane"/>
    <property type="evidence" value="ECO:0007669"/>
    <property type="project" value="UniProtKB-SubCell"/>
</dbReference>
<evidence type="ECO:0000256" key="12">
    <source>
        <dbReference type="SAM" id="Phobius"/>
    </source>
</evidence>
<evidence type="ECO:0000256" key="2">
    <source>
        <dbReference type="ARBA" id="ARBA00004651"/>
    </source>
</evidence>
<evidence type="ECO:0000256" key="10">
    <source>
        <dbReference type="ARBA" id="ARBA00023049"/>
    </source>
</evidence>
<protein>
    <submittedName>
        <fullName evidence="14">Peptidase M48</fullName>
    </submittedName>
</protein>
<proteinExistence type="predicted"/>
<dbReference type="InterPro" id="IPR050083">
    <property type="entry name" value="HtpX_protease"/>
</dbReference>
<dbReference type="Pfam" id="PF01435">
    <property type="entry name" value="Peptidase_M48"/>
    <property type="match status" value="1"/>
</dbReference>
<feature type="transmembrane region" description="Helical" evidence="12">
    <location>
        <begin position="113"/>
        <end position="133"/>
    </location>
</feature>
<keyword evidence="4" id="KW-0645">Protease</keyword>
<dbReference type="Gene3D" id="3.30.2010.10">
    <property type="entry name" value="Metalloproteases ('zincins'), catalytic domain"/>
    <property type="match status" value="1"/>
</dbReference>
<evidence type="ECO:0000256" key="4">
    <source>
        <dbReference type="ARBA" id="ARBA00022670"/>
    </source>
</evidence>
<dbReference type="AlphaFoldDB" id="A0A502DTM5"/>
<comment type="subcellular location">
    <subcellularLocation>
        <location evidence="2">Cell membrane</location>
        <topology evidence="2">Multi-pass membrane protein</topology>
    </subcellularLocation>
</comment>
<feature type="transmembrane region" description="Helical" evidence="12">
    <location>
        <begin position="179"/>
        <end position="203"/>
    </location>
</feature>
<evidence type="ECO:0000256" key="8">
    <source>
        <dbReference type="ARBA" id="ARBA00022833"/>
    </source>
</evidence>
<comment type="cofactor">
    <cofactor evidence="1">
        <name>Zn(2+)</name>
        <dbReference type="ChEBI" id="CHEBI:29105"/>
    </cofactor>
</comment>
<comment type="caution">
    <text evidence="14">The sequence shown here is derived from an EMBL/GenBank/DDBJ whole genome shotgun (WGS) entry which is preliminary data.</text>
</comment>
<dbReference type="RefSeq" id="WP_140842982.1">
    <property type="nucleotide sequence ID" value="NZ_RCZI01000003.1"/>
</dbReference>
<evidence type="ECO:0000256" key="7">
    <source>
        <dbReference type="ARBA" id="ARBA00022801"/>
    </source>
</evidence>
<feature type="transmembrane region" description="Helical" evidence="12">
    <location>
        <begin position="12"/>
        <end position="32"/>
    </location>
</feature>
<keyword evidence="9 12" id="KW-1133">Transmembrane helix</keyword>
<gene>
    <name evidence="14" type="ORF">EAH82_14390</name>
</gene>
<reference evidence="14 15" key="1">
    <citation type="journal article" date="2019" name="Environ. Microbiol.">
        <title>Species interactions and distinct microbial communities in high Arctic permafrost affected cryosols are associated with the CH4 and CO2 gas fluxes.</title>
        <authorList>
            <person name="Altshuler I."/>
            <person name="Hamel J."/>
            <person name="Turney S."/>
            <person name="Magnuson E."/>
            <person name="Levesque R."/>
            <person name="Greer C."/>
            <person name="Whyte L.G."/>
        </authorList>
    </citation>
    <scope>NUCLEOTIDE SEQUENCE [LARGE SCALE GENOMIC DNA]</scope>
    <source>
        <strain evidence="14 15">S06.C</strain>
    </source>
</reference>
<keyword evidence="3" id="KW-1003">Cell membrane</keyword>
<dbReference type="GO" id="GO:0006508">
    <property type="term" value="P:proteolysis"/>
    <property type="evidence" value="ECO:0007669"/>
    <property type="project" value="UniProtKB-KW"/>
</dbReference>
<dbReference type="EMBL" id="RCZI01000003">
    <property type="protein sequence ID" value="TPG27909.1"/>
    <property type="molecule type" value="Genomic_DNA"/>
</dbReference>
<keyword evidence="10" id="KW-0482">Metalloprotease</keyword>
<dbReference type="OrthoDB" id="5295941at2"/>
<evidence type="ECO:0000313" key="15">
    <source>
        <dbReference type="Proteomes" id="UP000319212"/>
    </source>
</evidence>
<dbReference type="GO" id="GO:0004222">
    <property type="term" value="F:metalloendopeptidase activity"/>
    <property type="evidence" value="ECO:0007669"/>
    <property type="project" value="InterPro"/>
</dbReference>
<dbReference type="Proteomes" id="UP000319212">
    <property type="component" value="Unassembled WGS sequence"/>
</dbReference>
<dbReference type="PANTHER" id="PTHR43221:SF1">
    <property type="entry name" value="PROTEASE HTPX"/>
    <property type="match status" value="1"/>
</dbReference>
<dbReference type="InterPro" id="IPR001915">
    <property type="entry name" value="Peptidase_M48"/>
</dbReference>
<keyword evidence="5 12" id="KW-0812">Transmembrane</keyword>
<keyword evidence="11 12" id="KW-0472">Membrane</keyword>
<dbReference type="PANTHER" id="PTHR43221">
    <property type="entry name" value="PROTEASE HTPX"/>
    <property type="match status" value="1"/>
</dbReference>
<evidence type="ECO:0000256" key="9">
    <source>
        <dbReference type="ARBA" id="ARBA00022989"/>
    </source>
</evidence>
<keyword evidence="7" id="KW-0378">Hydrolase</keyword>
<evidence type="ECO:0000313" key="14">
    <source>
        <dbReference type="EMBL" id="TPG27909.1"/>
    </source>
</evidence>
<feature type="domain" description="Peptidase M48" evidence="13">
    <location>
        <begin position="223"/>
        <end position="448"/>
    </location>
</feature>